<dbReference type="OrthoDB" id="7107815at2"/>
<protein>
    <recommendedName>
        <fullName evidence="1">Nucleotide modification associated domain-containing protein</fullName>
    </recommendedName>
</protein>
<evidence type="ECO:0000259" key="1">
    <source>
        <dbReference type="Pfam" id="PF18754"/>
    </source>
</evidence>
<name>A0A4S3KMS5_9GAMM</name>
<accession>A0A4S3KMS5</accession>
<dbReference type="EMBL" id="MWQO01000033">
    <property type="protein sequence ID" value="THD10126.1"/>
    <property type="molecule type" value="Genomic_DNA"/>
</dbReference>
<gene>
    <name evidence="2" type="ORF">B1806_09670</name>
</gene>
<evidence type="ECO:0000313" key="2">
    <source>
        <dbReference type="EMBL" id="THD10126.1"/>
    </source>
</evidence>
<dbReference type="AlphaFoldDB" id="A0A4S3KMS5"/>
<dbReference type="Proteomes" id="UP000307749">
    <property type="component" value="Unassembled WGS sequence"/>
</dbReference>
<organism evidence="2 3">
    <name type="scientific">Metallibacterium scheffleri</name>
    <dbReference type="NCBI Taxonomy" id="993689"/>
    <lineage>
        <taxon>Bacteria</taxon>
        <taxon>Pseudomonadati</taxon>
        <taxon>Pseudomonadota</taxon>
        <taxon>Gammaproteobacteria</taxon>
        <taxon>Lysobacterales</taxon>
        <taxon>Rhodanobacteraceae</taxon>
        <taxon>Metallibacterium</taxon>
    </lineage>
</organism>
<dbReference type="Pfam" id="PF18754">
    <property type="entry name" value="Nmad3"/>
    <property type="match status" value="1"/>
</dbReference>
<comment type="caution">
    <text evidence="2">The sequence shown here is derived from an EMBL/GenBank/DDBJ whole genome shotgun (WGS) entry which is preliminary data.</text>
</comment>
<dbReference type="STRING" id="993689.GCA_002077135_00046"/>
<feature type="domain" description="Nucleotide modification associated" evidence="1">
    <location>
        <begin position="5"/>
        <end position="157"/>
    </location>
</feature>
<sequence length="214" mass="24339">MRSDTGEFVYVAIPEGKPVHAGYEKPYQAITPLLSSWNVVLPAHLADRHMHLDPDFAQLTYGDQGQRAVQLRQNLQRDDWVVFYAALRDVLAEGRLIYALIGLLCVDQLIDARTLPLDRRDVNAHSRRILAGNADDLVVTGQADRSGRLQRCLPIGEWRDGAYRVRRDLLGVWGGLSVKDGYLQRSARLPRFLDPPRFLSWISKQDPELLRTNN</sequence>
<evidence type="ECO:0000313" key="3">
    <source>
        <dbReference type="Proteomes" id="UP000307749"/>
    </source>
</evidence>
<reference evidence="2 3" key="1">
    <citation type="submission" date="2017-02" db="EMBL/GenBank/DDBJ databases">
        <title>Whole genome sequencing of Metallibacterium scheffleri DSM 24874 (T).</title>
        <authorList>
            <person name="Kumar S."/>
            <person name="Patil P."/>
            <person name="Patil P.B."/>
        </authorList>
    </citation>
    <scope>NUCLEOTIDE SEQUENCE [LARGE SCALE GENOMIC DNA]</scope>
    <source>
        <strain evidence="2 3">DSM 24874</strain>
    </source>
</reference>
<dbReference type="InterPro" id="IPR041135">
    <property type="entry name" value="Nmad3"/>
</dbReference>
<proteinExistence type="predicted"/>
<keyword evidence="3" id="KW-1185">Reference proteome</keyword>